<sequence length="91" mass="10402">MQTSKDKGKIGSNQKPEAAAQEVQTAEQACRAAKEYTGNKKKTQDNKTRSPLSPFKIRRDLQKFVMVIYKYQIFSLQENMYIQAINNINAS</sequence>
<name>A0ACC2UJX8_9FUNG</name>
<evidence type="ECO:0000313" key="2">
    <source>
        <dbReference type="Proteomes" id="UP001165960"/>
    </source>
</evidence>
<organism evidence="1 2">
    <name type="scientific">Entomophthora muscae</name>
    <dbReference type="NCBI Taxonomy" id="34485"/>
    <lineage>
        <taxon>Eukaryota</taxon>
        <taxon>Fungi</taxon>
        <taxon>Fungi incertae sedis</taxon>
        <taxon>Zoopagomycota</taxon>
        <taxon>Entomophthoromycotina</taxon>
        <taxon>Entomophthoromycetes</taxon>
        <taxon>Entomophthorales</taxon>
        <taxon>Entomophthoraceae</taxon>
        <taxon>Entomophthora</taxon>
    </lineage>
</organism>
<dbReference type="EMBL" id="QTSX02000315">
    <property type="protein sequence ID" value="KAJ9087199.1"/>
    <property type="molecule type" value="Genomic_DNA"/>
</dbReference>
<comment type="caution">
    <text evidence="1">The sequence shown here is derived from an EMBL/GenBank/DDBJ whole genome shotgun (WGS) entry which is preliminary data.</text>
</comment>
<dbReference type="Proteomes" id="UP001165960">
    <property type="component" value="Unassembled WGS sequence"/>
</dbReference>
<accession>A0ACC2UJX8</accession>
<protein>
    <submittedName>
        <fullName evidence="1">Uncharacterized protein</fullName>
    </submittedName>
</protein>
<keyword evidence="2" id="KW-1185">Reference proteome</keyword>
<evidence type="ECO:0000313" key="1">
    <source>
        <dbReference type="EMBL" id="KAJ9087199.1"/>
    </source>
</evidence>
<gene>
    <name evidence="1" type="ORF">DSO57_1035500</name>
</gene>
<proteinExistence type="predicted"/>
<reference evidence="1" key="1">
    <citation type="submission" date="2022-04" db="EMBL/GenBank/DDBJ databases">
        <title>Genome of the entomopathogenic fungus Entomophthora muscae.</title>
        <authorList>
            <person name="Elya C."/>
            <person name="Lovett B.R."/>
            <person name="Lee E."/>
            <person name="Macias A.M."/>
            <person name="Hajek A.E."/>
            <person name="De Bivort B.L."/>
            <person name="Kasson M.T."/>
            <person name="De Fine Licht H.H."/>
            <person name="Stajich J.E."/>
        </authorList>
    </citation>
    <scope>NUCLEOTIDE SEQUENCE</scope>
    <source>
        <strain evidence="1">Berkeley</strain>
    </source>
</reference>